<evidence type="ECO:0000256" key="1">
    <source>
        <dbReference type="SAM" id="MobiDB-lite"/>
    </source>
</evidence>
<protein>
    <submittedName>
        <fullName evidence="2">Uncharacterized protein</fullName>
    </submittedName>
</protein>
<feature type="compositionally biased region" description="Low complexity" evidence="1">
    <location>
        <begin position="452"/>
        <end position="469"/>
    </location>
</feature>
<comment type="caution">
    <text evidence="2">The sequence shown here is derived from an EMBL/GenBank/DDBJ whole genome shotgun (WGS) entry which is preliminary data.</text>
</comment>
<feature type="compositionally biased region" description="Acidic residues" evidence="1">
    <location>
        <begin position="491"/>
        <end position="517"/>
    </location>
</feature>
<accession>A0A167ULC3</accession>
<feature type="compositionally biased region" description="Low complexity" evidence="1">
    <location>
        <begin position="670"/>
        <end position="682"/>
    </location>
</feature>
<evidence type="ECO:0000313" key="2">
    <source>
        <dbReference type="EMBL" id="OAA61686.1"/>
    </source>
</evidence>
<evidence type="ECO:0000313" key="3">
    <source>
        <dbReference type="Proteomes" id="UP000076874"/>
    </source>
</evidence>
<feature type="region of interest" description="Disordered" evidence="1">
    <location>
        <begin position="420"/>
        <end position="541"/>
    </location>
</feature>
<keyword evidence="3" id="KW-1185">Reference proteome</keyword>
<dbReference type="Proteomes" id="UP000076874">
    <property type="component" value="Unassembled WGS sequence"/>
</dbReference>
<dbReference type="AlphaFoldDB" id="A0A167ULC3"/>
<dbReference type="OrthoDB" id="10688668at2759"/>
<name>A0A167ULC3_9HYPO</name>
<feature type="region of interest" description="Disordered" evidence="1">
    <location>
        <begin position="768"/>
        <end position="796"/>
    </location>
</feature>
<gene>
    <name evidence="2" type="ORF">SPI_04545</name>
</gene>
<reference evidence="2 3" key="1">
    <citation type="journal article" date="2016" name="Genome Biol. Evol.">
        <title>Divergent and convergent evolution of fungal pathogenicity.</title>
        <authorList>
            <person name="Shang Y."/>
            <person name="Xiao G."/>
            <person name="Zheng P."/>
            <person name="Cen K."/>
            <person name="Zhan S."/>
            <person name="Wang C."/>
        </authorList>
    </citation>
    <scope>NUCLEOTIDE SEQUENCE [LARGE SCALE GENOMIC DNA]</scope>
    <source>
        <strain evidence="2 3">RCEF 264</strain>
    </source>
</reference>
<proteinExistence type="predicted"/>
<feature type="compositionally biased region" description="Acidic residues" evidence="1">
    <location>
        <begin position="772"/>
        <end position="796"/>
    </location>
</feature>
<organism evidence="2 3">
    <name type="scientific">Niveomyces insectorum RCEF 264</name>
    <dbReference type="NCBI Taxonomy" id="1081102"/>
    <lineage>
        <taxon>Eukaryota</taxon>
        <taxon>Fungi</taxon>
        <taxon>Dikarya</taxon>
        <taxon>Ascomycota</taxon>
        <taxon>Pezizomycotina</taxon>
        <taxon>Sordariomycetes</taxon>
        <taxon>Hypocreomycetidae</taxon>
        <taxon>Hypocreales</taxon>
        <taxon>Cordycipitaceae</taxon>
        <taxon>Niveomyces</taxon>
    </lineage>
</organism>
<dbReference type="EMBL" id="AZHD01000007">
    <property type="protein sequence ID" value="OAA61686.1"/>
    <property type="molecule type" value="Genomic_DNA"/>
</dbReference>
<sequence>MAELPRMRIFSLGWPTEKSADHLLDSEQVLRLQKTLVKHMLKYTLSEMYALLKPYMPADPHTYLSPTLLRTLVRYKRRVPALKRPWRDYTELEWQAVQARELQAKVDDTAEAVGAFLRGLAKHAGLMATKQPSQTGWGVRHLRADNVWAALHHLRPDLQLEAGHLLLQLTLMEFFRNGDILLQPLLEQAQGKMQAHQGAEFCAQRPLIDLAENLHLVVNDEDEFDEETRKLTQFLAPRRYSIRHAGRKLGPALPVTENMVARLFRAGPVVKAVAHIAYALGEELEIASQVAFGGLSVESRIALVMRTLEYCLTDIALPMPQSVPVGRGRLVYDAAKVAAVRVCNAADKAHRRYLRNPQTEDDEIFVKVFGHVHALGAGHLERAVLCVLRMGVLNWSGSRLVQVAEEGGIGYVNTNPDSYDLHDTDADTDTASALSSDNDNDDVNMSEDFDGNDNSNSDNSSNNNNNNDDASTVYSDDHYATHTESNYSVLSEDEESSVYSEDDEEDEGDDEEEEDDDATHGDVGGGGLSGSDSSSNFHVHQARHRAPLFANNLHGHPPFANGDNSTVFGSNPETEYPARPEARVVSICDASGEQTFYLDHYNPAMIEQADQSEDEDVQRQRNFEQQRRRVLRETRRAALAREHDVTEAAAVAHRQEIMEQREREWRRQLRQQQQQQQQQQEPEQSHARRPDPTFARTRRWSRADRDYWVPIDEEAIEHGRGPFRLLRPRTDAEAEADARARLGRFADGTQAPQTADGMRPKILQLVKQKPEDADDGSDMDVDESDGASAMDVDESDSAEAMLLDEVESTYVQMPENAGDATSTAPTAPTAPATPAKATTSAITGPYAAVTAALRASFPACPPLLDHRPRHLAPYPVFAIRKSIENQLAHICGPPTGGDDDAPGMPKTQPLPVPTIELLMAHITVTLVQANQERVAHGLVKLPVPTLRGRPETSKDVPIATLMAAVARYGHEFGYDLRLGVLRDGGEPLLGAGHKRPTKITDQTRFVWIYLDETARVDPYGIESDFRAYTPNKVDWVPHRFAALQPVDSLVGNGRYSHYMLAIRQEAFTKWEV</sequence>
<feature type="region of interest" description="Disordered" evidence="1">
    <location>
        <begin position="816"/>
        <end position="838"/>
    </location>
</feature>
<feature type="region of interest" description="Disordered" evidence="1">
    <location>
        <begin position="662"/>
        <end position="698"/>
    </location>
</feature>
<feature type="compositionally biased region" description="Low complexity" evidence="1">
    <location>
        <begin position="820"/>
        <end position="838"/>
    </location>
</feature>
<feature type="compositionally biased region" description="Acidic residues" evidence="1">
    <location>
        <begin position="438"/>
        <end position="451"/>
    </location>
</feature>